<evidence type="ECO:0000256" key="4">
    <source>
        <dbReference type="ARBA" id="ARBA00022692"/>
    </source>
</evidence>
<dbReference type="PROSITE" id="PS50263">
    <property type="entry name" value="CN_HYDROLASE"/>
    <property type="match status" value="1"/>
</dbReference>
<evidence type="ECO:0000256" key="5">
    <source>
        <dbReference type="ARBA" id="ARBA00022989"/>
    </source>
</evidence>
<dbReference type="Pfam" id="PF00795">
    <property type="entry name" value="CN_hydrolase"/>
    <property type="match status" value="1"/>
</dbReference>
<feature type="non-terminal residue" evidence="10">
    <location>
        <position position="1"/>
    </location>
</feature>
<keyword evidence="5 8" id="KW-1133">Transmembrane helix</keyword>
<dbReference type="PANTHER" id="PTHR38686">
    <property type="entry name" value="APOLIPOPROTEIN N-ACYLTRANSFERASE"/>
    <property type="match status" value="1"/>
</dbReference>
<evidence type="ECO:0000259" key="9">
    <source>
        <dbReference type="PROSITE" id="PS50263"/>
    </source>
</evidence>
<dbReference type="InterPro" id="IPR036526">
    <property type="entry name" value="C-N_Hydrolase_sf"/>
</dbReference>
<keyword evidence="4 8" id="KW-0812">Transmembrane</keyword>
<dbReference type="InterPro" id="IPR004563">
    <property type="entry name" value="Apolipo_AcylTrfase"/>
</dbReference>
<evidence type="ECO:0000256" key="2">
    <source>
        <dbReference type="ARBA" id="ARBA00022475"/>
    </source>
</evidence>
<dbReference type="AlphaFoldDB" id="A0A382LPU7"/>
<evidence type="ECO:0000313" key="10">
    <source>
        <dbReference type="EMBL" id="SVC38814.1"/>
    </source>
</evidence>
<dbReference type="CDD" id="cd07571">
    <property type="entry name" value="ALP_N-acyl_transferase"/>
    <property type="match status" value="1"/>
</dbReference>
<evidence type="ECO:0000256" key="8">
    <source>
        <dbReference type="SAM" id="Phobius"/>
    </source>
</evidence>
<name>A0A382LPU7_9ZZZZ</name>
<proteinExistence type="predicted"/>
<dbReference type="InterPro" id="IPR003010">
    <property type="entry name" value="C-N_Hydrolase"/>
</dbReference>
<dbReference type="GO" id="GO:0016410">
    <property type="term" value="F:N-acyltransferase activity"/>
    <property type="evidence" value="ECO:0007669"/>
    <property type="project" value="InterPro"/>
</dbReference>
<feature type="transmembrane region" description="Helical" evidence="8">
    <location>
        <begin position="318"/>
        <end position="336"/>
    </location>
</feature>
<feature type="transmembrane region" description="Helical" evidence="8">
    <location>
        <begin position="21"/>
        <end position="45"/>
    </location>
</feature>
<keyword evidence="2" id="KW-1003">Cell membrane</keyword>
<dbReference type="Gene3D" id="3.60.110.10">
    <property type="entry name" value="Carbon-nitrogen hydrolase"/>
    <property type="match status" value="1"/>
</dbReference>
<dbReference type="GO" id="GO:0005886">
    <property type="term" value="C:plasma membrane"/>
    <property type="evidence" value="ECO:0007669"/>
    <property type="project" value="UniProtKB-SubCell"/>
</dbReference>
<keyword evidence="7" id="KW-0012">Acyltransferase</keyword>
<dbReference type="GO" id="GO:0042158">
    <property type="term" value="P:lipoprotein biosynthetic process"/>
    <property type="evidence" value="ECO:0007669"/>
    <property type="project" value="InterPro"/>
</dbReference>
<keyword evidence="6 8" id="KW-0472">Membrane</keyword>
<organism evidence="10">
    <name type="scientific">marine metagenome</name>
    <dbReference type="NCBI Taxonomy" id="408172"/>
    <lineage>
        <taxon>unclassified sequences</taxon>
        <taxon>metagenomes</taxon>
        <taxon>ecological metagenomes</taxon>
    </lineage>
</organism>
<evidence type="ECO:0000256" key="3">
    <source>
        <dbReference type="ARBA" id="ARBA00022679"/>
    </source>
</evidence>
<evidence type="ECO:0000256" key="7">
    <source>
        <dbReference type="ARBA" id="ARBA00023315"/>
    </source>
</evidence>
<sequence>LSFSFLGCTQPKFLMKKNLLCFLRVGFPFIILITLWCGGHIRLFFAEENFFPNVKVNVIQANIQQKDKWLPKNREKNFFKHLDITRDSLEKKKTEETIELFIWPETAIQFFLDENKKISEIVGKNLSKNGLLFSGGIRKEKDPYDKGDIFWNSILFLDDEGRELSIYDKFHLVPFGEYVPLKTIIPIEKITQGLSDFSPGDGLKTLHLNNVPSFSPLICFEVIFPGQVANLLDRPEWLLNVTNDAWFGLSSGPYQHFSSARLRSVEEGLPLVRAANTGISAIIDPYGRVINKLDLLSEGYIDNYLPKPLASRTLYAKFGDRVFFIFLLILFSFIGIRKKLLGNKFEKY</sequence>
<dbReference type="NCBIfam" id="TIGR00546">
    <property type="entry name" value="lnt"/>
    <property type="match status" value="1"/>
</dbReference>
<feature type="domain" description="CN hydrolase" evidence="9">
    <location>
        <begin position="59"/>
        <end position="307"/>
    </location>
</feature>
<evidence type="ECO:0000256" key="1">
    <source>
        <dbReference type="ARBA" id="ARBA00004651"/>
    </source>
</evidence>
<comment type="subcellular location">
    <subcellularLocation>
        <location evidence="1">Cell membrane</location>
        <topology evidence="1">Multi-pass membrane protein</topology>
    </subcellularLocation>
</comment>
<dbReference type="SUPFAM" id="SSF56317">
    <property type="entry name" value="Carbon-nitrogen hydrolase"/>
    <property type="match status" value="1"/>
</dbReference>
<keyword evidence="3" id="KW-0808">Transferase</keyword>
<dbReference type="EMBL" id="UINC01088515">
    <property type="protein sequence ID" value="SVC38814.1"/>
    <property type="molecule type" value="Genomic_DNA"/>
</dbReference>
<accession>A0A382LPU7</accession>
<dbReference type="PANTHER" id="PTHR38686:SF1">
    <property type="entry name" value="APOLIPOPROTEIN N-ACYLTRANSFERASE"/>
    <property type="match status" value="1"/>
</dbReference>
<protein>
    <recommendedName>
        <fullName evidence="9">CN hydrolase domain-containing protein</fullName>
    </recommendedName>
</protein>
<evidence type="ECO:0000256" key="6">
    <source>
        <dbReference type="ARBA" id="ARBA00023136"/>
    </source>
</evidence>
<gene>
    <name evidence="10" type="ORF">METZ01_LOCUS291668</name>
</gene>
<reference evidence="10" key="1">
    <citation type="submission" date="2018-05" db="EMBL/GenBank/DDBJ databases">
        <authorList>
            <person name="Lanie J.A."/>
            <person name="Ng W.-L."/>
            <person name="Kazmierczak K.M."/>
            <person name="Andrzejewski T.M."/>
            <person name="Davidsen T.M."/>
            <person name="Wayne K.J."/>
            <person name="Tettelin H."/>
            <person name="Glass J.I."/>
            <person name="Rusch D."/>
            <person name="Podicherti R."/>
            <person name="Tsui H.-C.T."/>
            <person name="Winkler M.E."/>
        </authorList>
    </citation>
    <scope>NUCLEOTIDE SEQUENCE</scope>
</reference>